<accession>A0ABT0SW61</accession>
<feature type="compositionally biased region" description="Basic and acidic residues" evidence="1">
    <location>
        <begin position="56"/>
        <end position="65"/>
    </location>
</feature>
<dbReference type="Proteomes" id="UP001165369">
    <property type="component" value="Unassembled WGS sequence"/>
</dbReference>
<name>A0ABT0SW61_9GAMM</name>
<dbReference type="InterPro" id="IPR018691">
    <property type="entry name" value="DUF2188"/>
</dbReference>
<gene>
    <name evidence="2" type="ORF">M8009_00680</name>
</gene>
<evidence type="ECO:0000313" key="2">
    <source>
        <dbReference type="EMBL" id="MCL7938817.1"/>
    </source>
</evidence>
<dbReference type="Pfam" id="PF09954">
    <property type="entry name" value="DUF2188"/>
    <property type="match status" value="1"/>
</dbReference>
<feature type="region of interest" description="Disordered" evidence="1">
    <location>
        <begin position="53"/>
        <end position="73"/>
    </location>
</feature>
<evidence type="ECO:0000256" key="1">
    <source>
        <dbReference type="SAM" id="MobiDB-lite"/>
    </source>
</evidence>
<dbReference type="RefSeq" id="WP_250058841.1">
    <property type="nucleotide sequence ID" value="NZ_JAMJPK010000001.1"/>
</dbReference>
<comment type="caution">
    <text evidence="2">The sequence shown here is derived from an EMBL/GenBank/DDBJ whole genome shotgun (WGS) entry which is preliminary data.</text>
</comment>
<proteinExistence type="predicted"/>
<protein>
    <submittedName>
        <fullName evidence="2">DUF2188 domain-containing protein</fullName>
    </submittedName>
</protein>
<reference evidence="2" key="1">
    <citation type="submission" date="2022-05" db="EMBL/GenBank/DDBJ databases">
        <title>Halomonas geminus sp. nov. and Halomonas llamarensis sp. nov. isolated from high-altitude salars of the Atacama Desert.</title>
        <authorList>
            <person name="Hintersatz C."/>
            <person name="Rojas L.A."/>
            <person name="Wei T.-S."/>
            <person name="Kutschke S."/>
            <person name="Lehmann F."/>
            <person name="Jain R."/>
            <person name="Pollmann K."/>
        </authorList>
    </citation>
    <scope>NUCLEOTIDE SEQUENCE</scope>
    <source>
        <strain evidence="2">ATCH28</strain>
    </source>
</reference>
<sequence>MKPNVWVVVHPKGWAVRHENTDRVARTFETQKEAINYGRDMARREGVEFIIQGKDGAIRDRDSHGNDPFPPRG</sequence>
<evidence type="ECO:0000313" key="3">
    <source>
        <dbReference type="Proteomes" id="UP001165369"/>
    </source>
</evidence>
<dbReference type="EMBL" id="JAMJPK010000001">
    <property type="protein sequence ID" value="MCL7938817.1"/>
    <property type="molecule type" value="Genomic_DNA"/>
</dbReference>
<keyword evidence="3" id="KW-1185">Reference proteome</keyword>
<organism evidence="2 3">
    <name type="scientific">Halomonas gemina</name>
    <dbReference type="NCBI Taxonomy" id="2945105"/>
    <lineage>
        <taxon>Bacteria</taxon>
        <taxon>Pseudomonadati</taxon>
        <taxon>Pseudomonadota</taxon>
        <taxon>Gammaproteobacteria</taxon>
        <taxon>Oceanospirillales</taxon>
        <taxon>Halomonadaceae</taxon>
        <taxon>Halomonas</taxon>
    </lineage>
</organism>